<feature type="domain" description="FAD/NAD(P)-binding" evidence="1">
    <location>
        <begin position="45"/>
        <end position="317"/>
    </location>
</feature>
<dbReference type="RefSeq" id="XP_024731436.1">
    <property type="nucleotide sequence ID" value="XM_024886007.1"/>
</dbReference>
<keyword evidence="3" id="KW-1185">Reference proteome</keyword>
<sequence>MQSDKLRLFTRYLPLLLTCALKFLSQRLQSTLHQLTYRPLHSSQNVLVIGGSFTGVWLARRPTESLPSGYKVVLVEKNSHFNYTFNLPRYSVFRVHEQKAFISYQVTCVRDGEIELASGKCVPYAYLAIATGATQSPPAKLLASQKGEAGAELRVLQAIIEKAEKIAIVGGGAVGVQLSADIKSFYRDKTVVLIHSRDQLLLNFGVRLHEFVVGKLGVLGVDIWLGERPAVPVDGNWESEELTFKCGRSEMFDLVIPCTGQKSNSSIVAEFSPLSISTQTKRILVKPTLQLEGNGKSNEGIARIFALGDVAETGGPRMARA</sequence>
<dbReference type="SUPFAM" id="SSF51905">
    <property type="entry name" value="FAD/NAD(P)-binding domain"/>
    <property type="match status" value="1"/>
</dbReference>
<dbReference type="InParanoid" id="A0A2J6SUT9"/>
<dbReference type="EMBL" id="KZ613859">
    <property type="protein sequence ID" value="PMD54532.1"/>
    <property type="molecule type" value="Genomic_DNA"/>
</dbReference>
<dbReference type="GO" id="GO:0004174">
    <property type="term" value="F:electron-transferring-flavoprotein dehydrogenase activity"/>
    <property type="evidence" value="ECO:0007669"/>
    <property type="project" value="TreeGrafter"/>
</dbReference>
<evidence type="ECO:0000313" key="3">
    <source>
        <dbReference type="Proteomes" id="UP000235371"/>
    </source>
</evidence>
<dbReference type="STRING" id="1095630.A0A2J6SUT9"/>
<dbReference type="GO" id="GO:0005737">
    <property type="term" value="C:cytoplasm"/>
    <property type="evidence" value="ECO:0007669"/>
    <property type="project" value="TreeGrafter"/>
</dbReference>
<dbReference type="PANTHER" id="PTHR43735:SF5">
    <property type="entry name" value="FAD_NAD(P)-BINDING DOMAIN-CONTAINING PROTEIN"/>
    <property type="match status" value="1"/>
</dbReference>
<dbReference type="PANTHER" id="PTHR43735">
    <property type="entry name" value="APOPTOSIS-INDUCING FACTOR 1"/>
    <property type="match status" value="1"/>
</dbReference>
<dbReference type="PRINTS" id="PR00368">
    <property type="entry name" value="FADPNR"/>
</dbReference>
<dbReference type="OrthoDB" id="202203at2759"/>
<dbReference type="AlphaFoldDB" id="A0A2J6SUT9"/>
<evidence type="ECO:0000259" key="1">
    <source>
        <dbReference type="Pfam" id="PF07992"/>
    </source>
</evidence>
<reference evidence="2 3" key="1">
    <citation type="submission" date="2016-04" db="EMBL/GenBank/DDBJ databases">
        <title>A degradative enzymes factory behind the ericoid mycorrhizal symbiosis.</title>
        <authorList>
            <consortium name="DOE Joint Genome Institute"/>
            <person name="Martino E."/>
            <person name="Morin E."/>
            <person name="Grelet G."/>
            <person name="Kuo A."/>
            <person name="Kohler A."/>
            <person name="Daghino S."/>
            <person name="Barry K."/>
            <person name="Choi C."/>
            <person name="Cichocki N."/>
            <person name="Clum A."/>
            <person name="Copeland A."/>
            <person name="Hainaut M."/>
            <person name="Haridas S."/>
            <person name="Labutti K."/>
            <person name="Lindquist E."/>
            <person name="Lipzen A."/>
            <person name="Khouja H.-R."/>
            <person name="Murat C."/>
            <person name="Ohm R."/>
            <person name="Olson A."/>
            <person name="Spatafora J."/>
            <person name="Veneault-Fourrey C."/>
            <person name="Henrissat B."/>
            <person name="Grigoriev I."/>
            <person name="Martin F."/>
            <person name="Perotto S."/>
        </authorList>
    </citation>
    <scope>NUCLEOTIDE SEQUENCE [LARGE SCALE GENOMIC DNA]</scope>
    <source>
        <strain evidence="2 3">E</strain>
    </source>
</reference>
<protein>
    <submittedName>
        <fullName evidence="2">FAD/NAD(P)-binding domain-containing protein</fullName>
    </submittedName>
</protein>
<dbReference type="InterPro" id="IPR036188">
    <property type="entry name" value="FAD/NAD-bd_sf"/>
</dbReference>
<dbReference type="InterPro" id="IPR023753">
    <property type="entry name" value="FAD/NAD-binding_dom"/>
</dbReference>
<dbReference type="Proteomes" id="UP000235371">
    <property type="component" value="Unassembled WGS sequence"/>
</dbReference>
<organism evidence="2 3">
    <name type="scientific">Hyaloscypha bicolor E</name>
    <dbReference type="NCBI Taxonomy" id="1095630"/>
    <lineage>
        <taxon>Eukaryota</taxon>
        <taxon>Fungi</taxon>
        <taxon>Dikarya</taxon>
        <taxon>Ascomycota</taxon>
        <taxon>Pezizomycotina</taxon>
        <taxon>Leotiomycetes</taxon>
        <taxon>Helotiales</taxon>
        <taxon>Hyaloscyphaceae</taxon>
        <taxon>Hyaloscypha</taxon>
        <taxon>Hyaloscypha bicolor</taxon>
    </lineage>
</organism>
<dbReference type="Pfam" id="PF07992">
    <property type="entry name" value="Pyr_redox_2"/>
    <property type="match status" value="1"/>
</dbReference>
<dbReference type="Gene3D" id="3.50.50.100">
    <property type="match status" value="1"/>
</dbReference>
<gene>
    <name evidence="2" type="ORF">K444DRAFT_655368</name>
</gene>
<accession>A0A2J6SUT9</accession>
<dbReference type="GeneID" id="36594084"/>
<dbReference type="GO" id="GO:0050660">
    <property type="term" value="F:flavin adenine dinucleotide binding"/>
    <property type="evidence" value="ECO:0007669"/>
    <property type="project" value="TreeGrafter"/>
</dbReference>
<evidence type="ECO:0000313" key="2">
    <source>
        <dbReference type="EMBL" id="PMD54532.1"/>
    </source>
</evidence>
<proteinExistence type="predicted"/>
<name>A0A2J6SUT9_9HELO</name>